<dbReference type="PROSITE" id="PS50206">
    <property type="entry name" value="RHODANESE_3"/>
    <property type="match status" value="1"/>
</dbReference>
<dbReference type="InterPro" id="IPR005939">
    <property type="entry name" value="BLH_phosphatase-like"/>
</dbReference>
<keyword evidence="3" id="KW-1185">Reference proteome</keyword>
<accession>A0A6L6IUS8</accession>
<dbReference type="Pfam" id="PF04273">
    <property type="entry name" value="BLH_phosphatase"/>
    <property type="match status" value="1"/>
</dbReference>
<dbReference type="SUPFAM" id="SSF52799">
    <property type="entry name" value="(Phosphotyrosine protein) phosphatases II"/>
    <property type="match status" value="1"/>
</dbReference>
<name>A0A6L6IUS8_9RHOB</name>
<dbReference type="RefSeq" id="WP_155043522.1">
    <property type="nucleotide sequence ID" value="NZ_WMIH01000002.1"/>
</dbReference>
<proteinExistence type="predicted"/>
<dbReference type="Proteomes" id="UP000478740">
    <property type="component" value="Unassembled WGS sequence"/>
</dbReference>
<feature type="domain" description="Rhodanese" evidence="1">
    <location>
        <begin position="59"/>
        <end position="129"/>
    </location>
</feature>
<dbReference type="AlphaFoldDB" id="A0A6L6IUS8"/>
<protein>
    <submittedName>
        <fullName evidence="2">TIGR01244 family phosphatase</fullName>
    </submittedName>
</protein>
<dbReference type="InterPro" id="IPR029021">
    <property type="entry name" value="Prot-tyrosine_phosphatase-like"/>
</dbReference>
<comment type="caution">
    <text evidence="2">The sequence shown here is derived from an EMBL/GenBank/DDBJ whole genome shotgun (WGS) entry which is preliminary data.</text>
</comment>
<sequence>MDLRELSPELSVSGQILPEDIAALADAGFRVIINNRPDAEVGPDMDSHAMRAAAEAAGLDYREIPFTPGQVTPEMVEAQADALALPGRKLAYCRSGNRSTVLWALSEAGHQPTDDLLGTAAQAGYDLSGIRPMIESLAASRG</sequence>
<evidence type="ECO:0000259" key="1">
    <source>
        <dbReference type="PROSITE" id="PS50206"/>
    </source>
</evidence>
<dbReference type="InterPro" id="IPR001763">
    <property type="entry name" value="Rhodanese-like_dom"/>
</dbReference>
<evidence type="ECO:0000313" key="3">
    <source>
        <dbReference type="Proteomes" id="UP000478740"/>
    </source>
</evidence>
<dbReference type="CDD" id="cd14503">
    <property type="entry name" value="PTP-bact"/>
    <property type="match status" value="1"/>
</dbReference>
<dbReference type="NCBIfam" id="TIGR01244">
    <property type="entry name" value="TIGR01244 family sulfur transferase"/>
    <property type="match status" value="1"/>
</dbReference>
<dbReference type="EMBL" id="WMII01000003">
    <property type="protein sequence ID" value="MTH63609.1"/>
    <property type="molecule type" value="Genomic_DNA"/>
</dbReference>
<reference evidence="2 3" key="1">
    <citation type="submission" date="2019-11" db="EMBL/GenBank/DDBJ databases">
        <authorList>
            <person name="Dong K."/>
        </authorList>
    </citation>
    <scope>NUCLEOTIDE SEQUENCE [LARGE SCALE GENOMIC DNA]</scope>
    <source>
        <strain evidence="2 3">DK608</strain>
    </source>
</reference>
<dbReference type="GO" id="GO:0016787">
    <property type="term" value="F:hydrolase activity"/>
    <property type="evidence" value="ECO:0007669"/>
    <property type="project" value="InterPro"/>
</dbReference>
<organism evidence="2 3">
    <name type="scientific">Paracoccus shanxieyensis</name>
    <dbReference type="NCBI Taxonomy" id="2675752"/>
    <lineage>
        <taxon>Bacteria</taxon>
        <taxon>Pseudomonadati</taxon>
        <taxon>Pseudomonadota</taxon>
        <taxon>Alphaproteobacteria</taxon>
        <taxon>Rhodobacterales</taxon>
        <taxon>Paracoccaceae</taxon>
        <taxon>Paracoccus</taxon>
    </lineage>
</organism>
<gene>
    <name evidence="2" type="ORF">GL284_04910</name>
</gene>
<evidence type="ECO:0000313" key="2">
    <source>
        <dbReference type="EMBL" id="MTH63609.1"/>
    </source>
</evidence>
<dbReference type="Gene3D" id="3.90.190.10">
    <property type="entry name" value="Protein tyrosine phosphatase superfamily"/>
    <property type="match status" value="1"/>
</dbReference>